<sequence>MNFSSPKKILATSIAILFGVVAANGTMAWLTSTTFQRAEEAKKAIIAAQTAGGRLGKARAAWQEVENQAGRLQEALVTHESLLVLLGDLERLGEEEGIVLELNETNCRELSTKPKTSGKDAELEEDELCLSLKASGTFEQVMRFFVRLENSPLFLTMDDGALRSEGKDAAMVSGQFTVRVLKKIL</sequence>
<dbReference type="Gene3D" id="3.30.70.60">
    <property type="match status" value="1"/>
</dbReference>
<organism evidence="1 2">
    <name type="scientific">Candidatus Terrybacteria bacterium RIFCSPHIGHO2_01_FULL_48_17</name>
    <dbReference type="NCBI Taxonomy" id="1802362"/>
    <lineage>
        <taxon>Bacteria</taxon>
        <taxon>Candidatus Terryibacteriota</taxon>
    </lineage>
</organism>
<dbReference type="InterPro" id="IPR014717">
    <property type="entry name" value="Transl_elong_EF1B/ribsomal_bS6"/>
</dbReference>
<reference evidence="1 2" key="1">
    <citation type="journal article" date="2016" name="Nat. Commun.">
        <title>Thousands of microbial genomes shed light on interconnected biogeochemical processes in an aquifer system.</title>
        <authorList>
            <person name="Anantharaman K."/>
            <person name="Brown C.T."/>
            <person name="Hug L.A."/>
            <person name="Sharon I."/>
            <person name="Castelle C.J."/>
            <person name="Probst A.J."/>
            <person name="Thomas B.C."/>
            <person name="Singh A."/>
            <person name="Wilkins M.J."/>
            <person name="Karaoz U."/>
            <person name="Brodie E.L."/>
            <person name="Williams K.H."/>
            <person name="Hubbard S.S."/>
            <person name="Banfield J.F."/>
        </authorList>
    </citation>
    <scope>NUCLEOTIDE SEQUENCE [LARGE SCALE GENOMIC DNA]</scope>
</reference>
<protein>
    <submittedName>
        <fullName evidence="1">Uncharacterized protein</fullName>
    </submittedName>
</protein>
<evidence type="ECO:0000313" key="2">
    <source>
        <dbReference type="Proteomes" id="UP000177629"/>
    </source>
</evidence>
<proteinExistence type="predicted"/>
<accession>A0A1G2PMY8</accession>
<dbReference type="AlphaFoldDB" id="A0A1G2PMY8"/>
<comment type="caution">
    <text evidence="1">The sequence shown here is derived from an EMBL/GenBank/DDBJ whole genome shotgun (WGS) entry which is preliminary data.</text>
</comment>
<evidence type="ECO:0000313" key="1">
    <source>
        <dbReference type="EMBL" id="OHA48962.1"/>
    </source>
</evidence>
<dbReference type="STRING" id="1802362.A2806_04710"/>
<dbReference type="EMBL" id="MHSS01000002">
    <property type="protein sequence ID" value="OHA48962.1"/>
    <property type="molecule type" value="Genomic_DNA"/>
</dbReference>
<gene>
    <name evidence="1" type="ORF">A2806_04710</name>
</gene>
<name>A0A1G2PMY8_9BACT</name>
<dbReference type="Proteomes" id="UP000177629">
    <property type="component" value="Unassembled WGS sequence"/>
</dbReference>